<evidence type="ECO:0000313" key="2">
    <source>
        <dbReference type="Proteomes" id="UP000002332"/>
    </source>
</evidence>
<dbReference type="EMBL" id="AM235768">
    <property type="protein sequence ID" value="CAM96194.1"/>
    <property type="molecule type" value="Genomic_DNA"/>
</dbReference>
<reference evidence="1 2" key="1">
    <citation type="journal article" date="2007" name="ISME J.">
        <title>Sequence-based analysis of pQBR103; a representative of a unique, transfer-proficient mega plasmid resident in the microbial community of sugar beet.</title>
        <authorList>
            <person name="Tett A."/>
            <person name="Spiers A.J."/>
            <person name="Crossman L.C."/>
            <person name="Ager D."/>
            <person name="Ciric L."/>
            <person name="Dow J.M."/>
            <person name="Fry J.C."/>
            <person name="Harris D."/>
            <person name="Lilley A."/>
            <person name="Oliver A."/>
            <person name="Parkhill J."/>
            <person name="Quail M.A."/>
            <person name="Rainey P.B."/>
            <person name="Saunders N.J."/>
            <person name="Seeger K."/>
            <person name="Snyder L.A.S."/>
            <person name="Squares R."/>
            <person name="Thomas C.M."/>
            <person name="Turner S.L."/>
            <person name="Zhang X.-X."/>
            <person name="Field D."/>
            <person name="Bailey M.J."/>
        </authorList>
    </citation>
    <scope>NUCLEOTIDE SEQUENCE [LARGE SCALE GENOMIC DNA]</scope>
    <source>
        <strain evidence="1 2">SBW25</strain>
    </source>
</reference>
<dbReference type="AlphaFoldDB" id="A4V7D2"/>
<accession>A4V7D2</accession>
<dbReference type="RefSeq" id="WP_011922970.1">
    <property type="nucleotide sequence ID" value="NC_009444.1"/>
</dbReference>
<keyword evidence="1" id="KW-0614">Plasmid</keyword>
<gene>
    <name evidence="1" type="ordered locus">pQBR0162</name>
</gene>
<evidence type="ECO:0000313" key="1">
    <source>
        <dbReference type="EMBL" id="CAM96194.1"/>
    </source>
</evidence>
<name>A4V7D2_PSEFS</name>
<organism evidence="1 2">
    <name type="scientific">Pseudomonas fluorescens (strain SBW25)</name>
    <dbReference type="NCBI Taxonomy" id="216595"/>
    <lineage>
        <taxon>Bacteria</taxon>
        <taxon>Pseudomonadati</taxon>
        <taxon>Pseudomonadota</taxon>
        <taxon>Gammaproteobacteria</taxon>
        <taxon>Pseudomonadales</taxon>
        <taxon>Pseudomonadaceae</taxon>
        <taxon>Pseudomonas</taxon>
    </lineage>
</organism>
<dbReference type="Proteomes" id="UP000002332">
    <property type="component" value="Plasmid pQBR103"/>
</dbReference>
<protein>
    <submittedName>
        <fullName evidence="1">Uncharacterized protein</fullName>
    </submittedName>
</protein>
<sequence>MDANTTRIGKTGLVITRVSALDVTPNTSDVAIVIPAAELKASLWEPEVDPSTESQADWGGWMWAFQLGNGTQALLTNDRRGGIRWSLWVDEEVDPCDALDALLDVIAGAGFSANVSQF</sequence>
<proteinExistence type="predicted"/>
<geneLocation type="plasmid" evidence="1 2">
    <name>pQBR103</name>
</geneLocation>